<comment type="caution">
    <text evidence="2">The sequence shown here is derived from an EMBL/GenBank/DDBJ whole genome shotgun (WGS) entry which is preliminary data.</text>
</comment>
<protein>
    <submittedName>
        <fullName evidence="2">Uncharacterized protein</fullName>
    </submittedName>
</protein>
<dbReference type="AlphaFoldDB" id="R7ZU52"/>
<dbReference type="Proteomes" id="UP000013909">
    <property type="component" value="Unassembled WGS sequence"/>
</dbReference>
<sequence>MVKFDLILLIILVLLILTTIYAYVVDEISLRLFALLLTSMTISAVILGRRLATGA</sequence>
<organism evidence="2 3">
    <name type="scientific">Lunatimonas lonarensis</name>
    <dbReference type="NCBI Taxonomy" id="1232681"/>
    <lineage>
        <taxon>Bacteria</taxon>
        <taxon>Pseudomonadati</taxon>
        <taxon>Bacteroidota</taxon>
        <taxon>Cytophagia</taxon>
        <taxon>Cytophagales</taxon>
        <taxon>Cyclobacteriaceae</taxon>
    </lineage>
</organism>
<evidence type="ECO:0000313" key="3">
    <source>
        <dbReference type="Proteomes" id="UP000013909"/>
    </source>
</evidence>
<dbReference type="RefSeq" id="WP_010854038.1">
    <property type="nucleotide sequence ID" value="NZ_AQHR01000050.1"/>
</dbReference>
<proteinExistence type="predicted"/>
<keyword evidence="1" id="KW-0812">Transmembrane</keyword>
<name>R7ZU52_9BACT</name>
<keyword evidence="1" id="KW-0472">Membrane</keyword>
<keyword evidence="1" id="KW-1133">Transmembrane helix</keyword>
<keyword evidence="3" id="KW-1185">Reference proteome</keyword>
<gene>
    <name evidence="2" type="ORF">ADIS_1900</name>
</gene>
<evidence type="ECO:0000313" key="2">
    <source>
        <dbReference type="EMBL" id="EON77681.1"/>
    </source>
</evidence>
<evidence type="ECO:0000256" key="1">
    <source>
        <dbReference type="SAM" id="Phobius"/>
    </source>
</evidence>
<accession>R7ZU52</accession>
<dbReference type="EMBL" id="AQHR01000050">
    <property type="protein sequence ID" value="EON77681.1"/>
    <property type="molecule type" value="Genomic_DNA"/>
</dbReference>
<reference evidence="2 3" key="1">
    <citation type="submission" date="2013-02" db="EMBL/GenBank/DDBJ databases">
        <title>A novel strain isolated from Lonar lake, Maharashtra, India.</title>
        <authorList>
            <person name="Singh A."/>
        </authorList>
    </citation>
    <scope>NUCLEOTIDE SEQUENCE [LARGE SCALE GENOMIC DNA]</scope>
    <source>
        <strain evidence="2 3">AK24</strain>
    </source>
</reference>
<feature type="transmembrane region" description="Helical" evidence="1">
    <location>
        <begin position="32"/>
        <end position="52"/>
    </location>
</feature>
<dbReference type="STRING" id="1232681.ADIS_1900"/>